<organism evidence="1 2">
    <name type="scientific">Artemisia annua</name>
    <name type="common">Sweet wormwood</name>
    <dbReference type="NCBI Taxonomy" id="35608"/>
    <lineage>
        <taxon>Eukaryota</taxon>
        <taxon>Viridiplantae</taxon>
        <taxon>Streptophyta</taxon>
        <taxon>Embryophyta</taxon>
        <taxon>Tracheophyta</taxon>
        <taxon>Spermatophyta</taxon>
        <taxon>Magnoliopsida</taxon>
        <taxon>eudicotyledons</taxon>
        <taxon>Gunneridae</taxon>
        <taxon>Pentapetalae</taxon>
        <taxon>asterids</taxon>
        <taxon>campanulids</taxon>
        <taxon>Asterales</taxon>
        <taxon>Asteraceae</taxon>
        <taxon>Asteroideae</taxon>
        <taxon>Anthemideae</taxon>
        <taxon>Artemisiinae</taxon>
        <taxon>Artemisia</taxon>
    </lineage>
</organism>
<comment type="caution">
    <text evidence="1">The sequence shown here is derived from an EMBL/GenBank/DDBJ whole genome shotgun (WGS) entry which is preliminary data.</text>
</comment>
<dbReference type="AlphaFoldDB" id="A0A2U1NXN2"/>
<proteinExistence type="predicted"/>
<evidence type="ECO:0000313" key="2">
    <source>
        <dbReference type="Proteomes" id="UP000245207"/>
    </source>
</evidence>
<reference evidence="1 2" key="1">
    <citation type="journal article" date="2018" name="Mol. Plant">
        <title>The genome of Artemisia annua provides insight into the evolution of Asteraceae family and artemisinin biosynthesis.</title>
        <authorList>
            <person name="Shen Q."/>
            <person name="Zhang L."/>
            <person name="Liao Z."/>
            <person name="Wang S."/>
            <person name="Yan T."/>
            <person name="Shi P."/>
            <person name="Liu M."/>
            <person name="Fu X."/>
            <person name="Pan Q."/>
            <person name="Wang Y."/>
            <person name="Lv Z."/>
            <person name="Lu X."/>
            <person name="Zhang F."/>
            <person name="Jiang W."/>
            <person name="Ma Y."/>
            <person name="Chen M."/>
            <person name="Hao X."/>
            <person name="Li L."/>
            <person name="Tang Y."/>
            <person name="Lv G."/>
            <person name="Zhou Y."/>
            <person name="Sun X."/>
            <person name="Brodelius P.E."/>
            <person name="Rose J.K.C."/>
            <person name="Tang K."/>
        </authorList>
    </citation>
    <scope>NUCLEOTIDE SEQUENCE [LARGE SCALE GENOMIC DNA]</scope>
    <source>
        <strain evidence="2">cv. Huhao1</strain>
        <tissue evidence="1">Leaf</tissue>
    </source>
</reference>
<evidence type="ECO:0000313" key="1">
    <source>
        <dbReference type="EMBL" id="PWA78261.1"/>
    </source>
</evidence>
<sequence>MSSKAKIQRPVSFLERQRWSTLKLPTQGSKEEARGDVQRSLEYEVTGTSSAQARKDKHIQGIPWDRLNITRESYGRTRLEQYINYENIPLSGDAVDKKCKEKQKGGNYYEFFHNTKLVKATILHFQL</sequence>
<accession>A0A2U1NXN2</accession>
<dbReference type="OrthoDB" id="785207at2759"/>
<dbReference type="PANTHER" id="PTHR43991:SF21">
    <property type="entry name" value="GAMYB-BINDING PROTEIN"/>
    <property type="match status" value="1"/>
</dbReference>
<dbReference type="Proteomes" id="UP000245207">
    <property type="component" value="Unassembled WGS sequence"/>
</dbReference>
<keyword evidence="2" id="KW-1185">Reference proteome</keyword>
<gene>
    <name evidence="1" type="ORF">CTI12_AA214170</name>
</gene>
<dbReference type="STRING" id="35608.A0A2U1NXN2"/>
<name>A0A2U1NXN2_ARTAN</name>
<dbReference type="PANTHER" id="PTHR43991">
    <property type="entry name" value="WD REPEAT PROTEIN (AFU_ORTHOLOGUE AFUA_8G05640)-RELATED"/>
    <property type="match status" value="1"/>
</dbReference>
<protein>
    <submittedName>
        <fullName evidence="1">WD40/YVTN repeat-like-containing domain-containing protein</fullName>
    </submittedName>
</protein>
<dbReference type="EMBL" id="PKPP01002013">
    <property type="protein sequence ID" value="PWA78261.1"/>
    <property type="molecule type" value="Genomic_DNA"/>
</dbReference>